<comment type="caution">
    <text evidence="2">The sequence shown here is derived from an EMBL/GenBank/DDBJ whole genome shotgun (WGS) entry which is preliminary data.</text>
</comment>
<dbReference type="PANTHER" id="PTHR36474">
    <property type="entry name" value="PROTEIN LIAT1"/>
    <property type="match status" value="1"/>
</dbReference>
<proteinExistence type="predicted"/>
<feature type="region of interest" description="Disordered" evidence="1">
    <location>
        <begin position="1"/>
        <end position="26"/>
    </location>
</feature>
<evidence type="ECO:0000313" key="2">
    <source>
        <dbReference type="EMBL" id="KAK2110500.1"/>
    </source>
</evidence>
<feature type="compositionally biased region" description="Polar residues" evidence="1">
    <location>
        <begin position="7"/>
        <end position="17"/>
    </location>
</feature>
<keyword evidence="3" id="KW-1185">Reference proteome</keyword>
<dbReference type="EMBL" id="JASSZA010000005">
    <property type="protein sequence ID" value="KAK2110500.1"/>
    <property type="molecule type" value="Genomic_DNA"/>
</dbReference>
<gene>
    <name evidence="2" type="ORF">P7K49_010246</name>
</gene>
<dbReference type="InterPro" id="IPR038794">
    <property type="entry name" value="LIAT1"/>
</dbReference>
<reference evidence="2 3" key="1">
    <citation type="submission" date="2023-05" db="EMBL/GenBank/DDBJ databases">
        <title>B98-5 Cell Line De Novo Hybrid Assembly: An Optical Mapping Approach.</title>
        <authorList>
            <person name="Kananen K."/>
            <person name="Auerbach J.A."/>
            <person name="Kautto E."/>
            <person name="Blachly J.S."/>
        </authorList>
    </citation>
    <scope>NUCLEOTIDE SEQUENCE [LARGE SCALE GENOMIC DNA]</scope>
    <source>
        <strain evidence="2">B95-8</strain>
        <tissue evidence="2">Cell line</tissue>
    </source>
</reference>
<name>A0ABQ9VMV4_SAGOE</name>
<protein>
    <submittedName>
        <fullName evidence="2">Uncharacterized protein</fullName>
    </submittedName>
</protein>
<feature type="compositionally biased region" description="Acidic residues" evidence="1">
    <location>
        <begin position="111"/>
        <end position="122"/>
    </location>
</feature>
<feature type="compositionally biased region" description="Basic residues" evidence="1">
    <location>
        <begin position="147"/>
        <end position="160"/>
    </location>
</feature>
<dbReference type="Proteomes" id="UP001266305">
    <property type="component" value="Unassembled WGS sequence"/>
</dbReference>
<accession>A0ABQ9VMV4</accession>
<sequence length="170" mass="18150">MLCAEVSDSTHMHTTVPSAPAEARMRTPLRAEGTNRNTYASAHPSGAPGISVLTAQAWRRRSPWRRVALAWPSECRAAHSSTAGLRSPPGRSRPSGLMDRHGGVGASGYEDREDNDGEEEEREGGAAGPRGSRLPPITGGASELAKRKVKKKRRKKKTKGSGKGDGKRSS</sequence>
<feature type="region of interest" description="Disordered" evidence="1">
    <location>
        <begin position="71"/>
        <end position="170"/>
    </location>
</feature>
<evidence type="ECO:0000256" key="1">
    <source>
        <dbReference type="SAM" id="MobiDB-lite"/>
    </source>
</evidence>
<evidence type="ECO:0000313" key="3">
    <source>
        <dbReference type="Proteomes" id="UP001266305"/>
    </source>
</evidence>
<organism evidence="2 3">
    <name type="scientific">Saguinus oedipus</name>
    <name type="common">Cotton-top tamarin</name>
    <name type="synonym">Oedipomidas oedipus</name>
    <dbReference type="NCBI Taxonomy" id="9490"/>
    <lineage>
        <taxon>Eukaryota</taxon>
        <taxon>Metazoa</taxon>
        <taxon>Chordata</taxon>
        <taxon>Craniata</taxon>
        <taxon>Vertebrata</taxon>
        <taxon>Euteleostomi</taxon>
        <taxon>Mammalia</taxon>
        <taxon>Eutheria</taxon>
        <taxon>Euarchontoglires</taxon>
        <taxon>Primates</taxon>
        <taxon>Haplorrhini</taxon>
        <taxon>Platyrrhini</taxon>
        <taxon>Cebidae</taxon>
        <taxon>Callitrichinae</taxon>
        <taxon>Saguinus</taxon>
    </lineage>
</organism>
<dbReference type="PANTHER" id="PTHR36474:SF1">
    <property type="entry name" value="PROTEIN LIAT1"/>
    <property type="match status" value="1"/>
</dbReference>